<dbReference type="Gene3D" id="3.40.630.30">
    <property type="match status" value="1"/>
</dbReference>
<dbReference type="CDD" id="cd04301">
    <property type="entry name" value="NAT_SF"/>
    <property type="match status" value="1"/>
</dbReference>
<proteinExistence type="predicted"/>
<evidence type="ECO:0000313" key="3">
    <source>
        <dbReference type="Proteomes" id="UP001226691"/>
    </source>
</evidence>
<evidence type="ECO:0000259" key="1">
    <source>
        <dbReference type="PROSITE" id="PS51186"/>
    </source>
</evidence>
<dbReference type="InterPro" id="IPR016181">
    <property type="entry name" value="Acyl_CoA_acyltransferase"/>
</dbReference>
<evidence type="ECO:0000313" key="2">
    <source>
        <dbReference type="EMBL" id="MDQ1122653.1"/>
    </source>
</evidence>
<comment type="caution">
    <text evidence="2">The sequence shown here is derived from an EMBL/GenBank/DDBJ whole genome shotgun (WGS) entry which is preliminary data.</text>
</comment>
<dbReference type="InterPro" id="IPR000182">
    <property type="entry name" value="GNAT_dom"/>
</dbReference>
<dbReference type="PROSITE" id="PS51186">
    <property type="entry name" value="GNAT"/>
    <property type="match status" value="1"/>
</dbReference>
<gene>
    <name evidence="2" type="ORF">QE412_001226</name>
</gene>
<protein>
    <submittedName>
        <fullName evidence="2">GNAT superfamily N-acetyltransferase</fullName>
    </submittedName>
</protein>
<keyword evidence="3" id="KW-1185">Reference proteome</keyword>
<reference evidence="2 3" key="1">
    <citation type="submission" date="2023-07" db="EMBL/GenBank/DDBJ databases">
        <title>Functional and genomic diversity of the sorghum phyllosphere microbiome.</title>
        <authorList>
            <person name="Shade A."/>
        </authorList>
    </citation>
    <scope>NUCLEOTIDE SEQUENCE [LARGE SCALE GENOMIC DNA]</scope>
    <source>
        <strain evidence="2 3">SORGH_AS_1207</strain>
    </source>
</reference>
<dbReference type="Pfam" id="PF00583">
    <property type="entry name" value="Acetyltransf_1"/>
    <property type="match status" value="1"/>
</dbReference>
<accession>A0ABU0TSM6</accession>
<dbReference type="InterPro" id="IPR053144">
    <property type="entry name" value="Acetyltransferase_Butenolide"/>
</dbReference>
<dbReference type="RefSeq" id="WP_307481253.1">
    <property type="nucleotide sequence ID" value="NZ_JAUTBF010000001.1"/>
</dbReference>
<dbReference type="PANTHER" id="PTHR43233:SF1">
    <property type="entry name" value="FAMILY N-ACETYLTRANSFERASE, PUTATIVE (AFU_ORTHOLOGUE AFUA_6G03350)-RELATED"/>
    <property type="match status" value="1"/>
</dbReference>
<dbReference type="SUPFAM" id="SSF55729">
    <property type="entry name" value="Acyl-CoA N-acyltransferases (Nat)"/>
    <property type="match status" value="1"/>
</dbReference>
<name>A0ABU0TSM6_MICTR</name>
<dbReference type="PANTHER" id="PTHR43233">
    <property type="entry name" value="FAMILY N-ACETYLTRANSFERASE, PUTATIVE (AFU_ORTHOLOGUE AFUA_6G03350)-RELATED"/>
    <property type="match status" value="1"/>
</dbReference>
<dbReference type="Proteomes" id="UP001226691">
    <property type="component" value="Unassembled WGS sequence"/>
</dbReference>
<feature type="domain" description="N-acetyltransferase" evidence="1">
    <location>
        <begin position="5"/>
        <end position="137"/>
    </location>
</feature>
<organism evidence="2 3">
    <name type="scientific">Microbacterium trichothecenolyticum</name>
    <name type="common">Aureobacterium trichothecenolyticum</name>
    <dbReference type="NCBI Taxonomy" id="69370"/>
    <lineage>
        <taxon>Bacteria</taxon>
        <taxon>Bacillati</taxon>
        <taxon>Actinomycetota</taxon>
        <taxon>Actinomycetes</taxon>
        <taxon>Micrococcales</taxon>
        <taxon>Microbacteriaceae</taxon>
        <taxon>Microbacterium</taxon>
    </lineage>
</organism>
<dbReference type="EMBL" id="JAUTBF010000001">
    <property type="protein sequence ID" value="MDQ1122653.1"/>
    <property type="molecule type" value="Genomic_DNA"/>
</dbReference>
<sequence length="137" mass="15455">MEYEFDTDPARIPRDAVWAWLSTEAYWGRTRSRADVDAQLDSAWRVVGVYHPETGRLVGFARAVSDGVTFAYLADVFVVDGHRGQGVGSRIVRTMIDEGPGAHFRWVLFTRDAHEVYRRFGFAEPDETAMVRPASSS</sequence>